<gene>
    <name evidence="4" type="ORF">PGLA1383_LOCUS10082</name>
</gene>
<evidence type="ECO:0000259" key="3">
    <source>
        <dbReference type="Pfam" id="PF22600"/>
    </source>
</evidence>
<name>A0A813DY13_POLGL</name>
<reference evidence="4" key="1">
    <citation type="submission" date="2021-02" db="EMBL/GenBank/DDBJ databases">
        <authorList>
            <person name="Dougan E. K."/>
            <person name="Rhodes N."/>
            <person name="Thang M."/>
            <person name="Chan C."/>
        </authorList>
    </citation>
    <scope>NUCLEOTIDE SEQUENCE</scope>
</reference>
<evidence type="ECO:0000313" key="5">
    <source>
        <dbReference type="Proteomes" id="UP000654075"/>
    </source>
</evidence>
<dbReference type="Proteomes" id="UP000654075">
    <property type="component" value="Unassembled WGS sequence"/>
</dbReference>
<proteinExistence type="predicted"/>
<dbReference type="Gene3D" id="3.30.460.10">
    <property type="entry name" value="Beta Polymerase, domain 2"/>
    <property type="match status" value="1"/>
</dbReference>
<feature type="coiled-coil region" evidence="1">
    <location>
        <begin position="146"/>
        <end position="173"/>
    </location>
</feature>
<dbReference type="SUPFAM" id="SSF81631">
    <property type="entry name" value="PAP/OAS1 substrate-binding domain"/>
    <property type="match status" value="1"/>
</dbReference>
<keyword evidence="5" id="KW-1185">Reference proteome</keyword>
<dbReference type="InterPro" id="IPR043519">
    <property type="entry name" value="NT_sf"/>
</dbReference>
<dbReference type="Pfam" id="PF22600">
    <property type="entry name" value="MTPAP-like_central"/>
    <property type="match status" value="1"/>
</dbReference>
<dbReference type="GO" id="GO:0031123">
    <property type="term" value="P:RNA 3'-end processing"/>
    <property type="evidence" value="ECO:0007669"/>
    <property type="project" value="TreeGrafter"/>
</dbReference>
<organism evidence="4 5">
    <name type="scientific">Polarella glacialis</name>
    <name type="common">Dinoflagellate</name>
    <dbReference type="NCBI Taxonomy" id="89957"/>
    <lineage>
        <taxon>Eukaryota</taxon>
        <taxon>Sar</taxon>
        <taxon>Alveolata</taxon>
        <taxon>Dinophyceae</taxon>
        <taxon>Suessiales</taxon>
        <taxon>Suessiaceae</taxon>
        <taxon>Polarella</taxon>
    </lineage>
</organism>
<evidence type="ECO:0000256" key="2">
    <source>
        <dbReference type="SAM" id="MobiDB-lite"/>
    </source>
</evidence>
<protein>
    <recommendedName>
        <fullName evidence="3">Poly(A) RNA polymerase mitochondrial-like central palm domain-containing protein</fullName>
    </recommendedName>
</protein>
<dbReference type="PANTHER" id="PTHR12271">
    <property type="entry name" value="POLY A POLYMERASE CID PAP -RELATED"/>
    <property type="match status" value="1"/>
</dbReference>
<dbReference type="GO" id="GO:0016779">
    <property type="term" value="F:nucleotidyltransferase activity"/>
    <property type="evidence" value="ECO:0007669"/>
    <property type="project" value="TreeGrafter"/>
</dbReference>
<comment type="caution">
    <text evidence="4">The sequence shown here is derived from an EMBL/GenBank/DDBJ whole genome shotgun (WGS) entry which is preliminary data.</text>
</comment>
<dbReference type="InterPro" id="IPR054708">
    <property type="entry name" value="MTPAP-like_central"/>
</dbReference>
<accession>A0A813DY13</accession>
<feature type="domain" description="Poly(A) RNA polymerase mitochondrial-like central palm" evidence="3">
    <location>
        <begin position="221"/>
        <end position="359"/>
    </location>
</feature>
<keyword evidence="1" id="KW-0175">Coiled coil</keyword>
<sequence>MADEDDEHEAVQVDPYCLLGAEAAEVIDLSDDSEPEEVRPSKLRTSALGHRFLPAALRVKWYQEFPDSPSPSSSSSAAPFLQFMAGNVVEYQRKDGKWVRAKVGEVVFDGSSSHYVLDIKPYALPHKVRALAQQPPAVCAPVLQLAPQQQLVKQQVEQQLEQKQQNVEQQQQQQQHPAVCPPVQQQAPEVHAPVLEEACAAANRSRGQEALPSPTFVKTLAKLLPSPEFEDAARMALSCLEEVARLTFGDKVRVRPFGSLVQGSHLEGSDLDVFVDCPGLLDGPVIDGKGQESKYPKAAEAEKQSKQVHALVRLLRHLKSSSFIVKERRLERHVRVPILILEFQGSIKVEADVSVGDDSAGVEKGYIDRLIQRAFVRAPVALPWVLLVKQWAKVEGLNKAYEGYLNSLGWTLLCFYFLMVRGKVPSDAFSQDLEDSLSSSLAPFQSSRSLHFDKLAPSTWELSEFFEAGVLRLKQGSFSLATAEPESTDNWRTLPRVAYQGAELKVNVKEHVKKQKADDEKVKKIEALQVQILEDKKRKELMERDRKKVEEAFEKRKKEAEDIKLKEEEEWRAKLKARREKEGAEEEVKEAGREIKREKKRIEKEKKRKIEEAEEAVRKKQRDAEDKIRIAKEEK</sequence>
<evidence type="ECO:0000256" key="1">
    <source>
        <dbReference type="SAM" id="Coils"/>
    </source>
</evidence>
<evidence type="ECO:0000313" key="4">
    <source>
        <dbReference type="EMBL" id="CAE8591412.1"/>
    </source>
</evidence>
<dbReference type="SUPFAM" id="SSF81301">
    <property type="entry name" value="Nucleotidyltransferase"/>
    <property type="match status" value="1"/>
</dbReference>
<feature type="region of interest" description="Disordered" evidence="2">
    <location>
        <begin position="602"/>
        <end position="635"/>
    </location>
</feature>
<dbReference type="PANTHER" id="PTHR12271:SF40">
    <property type="entry name" value="POLY(A) RNA POLYMERASE GLD2"/>
    <property type="match status" value="1"/>
</dbReference>
<dbReference type="EMBL" id="CAJNNV010004912">
    <property type="protein sequence ID" value="CAE8591412.1"/>
    <property type="molecule type" value="Genomic_DNA"/>
</dbReference>
<feature type="non-terminal residue" evidence="4">
    <location>
        <position position="635"/>
    </location>
</feature>
<dbReference type="OrthoDB" id="422658at2759"/>
<dbReference type="AlphaFoldDB" id="A0A813DY13"/>
<dbReference type="Gene3D" id="1.10.1410.10">
    <property type="match status" value="1"/>
</dbReference>